<feature type="region of interest" description="Disordered" evidence="1">
    <location>
        <begin position="85"/>
        <end position="108"/>
    </location>
</feature>
<proteinExistence type="predicted"/>
<evidence type="ECO:0000313" key="2">
    <source>
        <dbReference type="EMBL" id="OWM72323.1"/>
    </source>
</evidence>
<name>A0A218WIC5_PUNGR</name>
<dbReference type="AlphaFoldDB" id="A0A218WIC5"/>
<feature type="compositionally biased region" description="Polar residues" evidence="1">
    <location>
        <begin position="85"/>
        <end position="96"/>
    </location>
</feature>
<evidence type="ECO:0000256" key="1">
    <source>
        <dbReference type="SAM" id="MobiDB-lite"/>
    </source>
</evidence>
<dbReference type="EMBL" id="MTKT01004293">
    <property type="protein sequence ID" value="OWM72323.1"/>
    <property type="molecule type" value="Genomic_DNA"/>
</dbReference>
<feature type="region of interest" description="Disordered" evidence="1">
    <location>
        <begin position="139"/>
        <end position="166"/>
    </location>
</feature>
<feature type="compositionally biased region" description="Basic and acidic residues" evidence="1">
    <location>
        <begin position="157"/>
        <end position="166"/>
    </location>
</feature>
<gene>
    <name evidence="2" type="ORF">CDL15_Pgr018208</name>
</gene>
<comment type="caution">
    <text evidence="2">The sequence shown here is derived from an EMBL/GenBank/DDBJ whole genome shotgun (WGS) entry which is preliminary data.</text>
</comment>
<reference evidence="2" key="1">
    <citation type="submission" date="2017-06" db="EMBL/GenBank/DDBJ databases">
        <title>The pomegranate genome and the genomics of punicalagin biosynthesis.</title>
        <authorList>
            <person name="Xu C."/>
        </authorList>
    </citation>
    <scope>NUCLEOTIDE SEQUENCE [LARGE SCALE GENOMIC DNA]</scope>
    <source>
        <tissue evidence="2">Fresh leaf</tissue>
    </source>
</reference>
<sequence length="166" mass="18366">MASEAITGLRGERAEPKWPIGDVAVDGIAAGRRQAHPVCSSAACAQRAYLEAPELPPRLVQHHHLHLPFFDHRHHLRPSITLQAKNKTQHPVQQMPHSRVKGKKTQRICNREGEREGTGTGKATHLGCSCFGVTGGISEKGDGDETEEDPMRRHHSRFLDGHGWES</sequence>
<organism evidence="2">
    <name type="scientific">Punica granatum</name>
    <name type="common">Pomegranate</name>
    <dbReference type="NCBI Taxonomy" id="22663"/>
    <lineage>
        <taxon>Eukaryota</taxon>
        <taxon>Viridiplantae</taxon>
        <taxon>Streptophyta</taxon>
        <taxon>Embryophyta</taxon>
        <taxon>Tracheophyta</taxon>
        <taxon>Spermatophyta</taxon>
        <taxon>Magnoliopsida</taxon>
        <taxon>eudicotyledons</taxon>
        <taxon>Gunneridae</taxon>
        <taxon>Pentapetalae</taxon>
        <taxon>rosids</taxon>
        <taxon>malvids</taxon>
        <taxon>Myrtales</taxon>
        <taxon>Lythraceae</taxon>
        <taxon>Punica</taxon>
    </lineage>
</organism>
<protein>
    <submittedName>
        <fullName evidence="2">Uncharacterized protein</fullName>
    </submittedName>
</protein>
<accession>A0A218WIC5</accession>
<dbReference type="Proteomes" id="UP000197138">
    <property type="component" value="Unassembled WGS sequence"/>
</dbReference>